<dbReference type="NCBIfam" id="TIGR01407">
    <property type="entry name" value="dinG_rel"/>
    <property type="match status" value="1"/>
</dbReference>
<evidence type="ECO:0000256" key="9">
    <source>
        <dbReference type="ARBA" id="ARBA00022839"/>
    </source>
</evidence>
<keyword evidence="2" id="KW-0004">4Fe-4S</keyword>
<keyword evidence="6" id="KW-0227">DNA damage</keyword>
<proteinExistence type="inferred from homology"/>
<dbReference type="InterPro" id="IPR006310">
    <property type="entry name" value="DinG"/>
</dbReference>
<keyword evidence="3 17" id="KW-0540">Nuclease</keyword>
<keyword evidence="11" id="KW-0408">Iron</keyword>
<dbReference type="GO" id="GO:0008408">
    <property type="term" value="F:3'-5' exonuclease activity"/>
    <property type="evidence" value="ECO:0007669"/>
    <property type="project" value="UniProtKB-UniRule"/>
</dbReference>
<evidence type="ECO:0000313" key="23">
    <source>
        <dbReference type="Proteomes" id="UP000284219"/>
    </source>
</evidence>
<dbReference type="GO" id="GO:0003677">
    <property type="term" value="F:DNA binding"/>
    <property type="evidence" value="ECO:0007669"/>
    <property type="project" value="UniProtKB-KW"/>
</dbReference>
<comment type="similarity">
    <text evidence="17 18">Belongs to the helicase family. DinG subfamily. Type 2 sub-subfamily.</text>
</comment>
<keyword evidence="23" id="KW-1185">Reference proteome</keyword>
<keyword evidence="7 17" id="KW-0378">Hydrolase</keyword>
<keyword evidence="9 17" id="KW-0269">Exonuclease</keyword>
<evidence type="ECO:0000256" key="8">
    <source>
        <dbReference type="ARBA" id="ARBA00022806"/>
    </source>
</evidence>
<evidence type="ECO:0000256" key="15">
    <source>
        <dbReference type="ARBA" id="ARBA00023235"/>
    </source>
</evidence>
<dbReference type="GO" id="GO:0006260">
    <property type="term" value="P:DNA replication"/>
    <property type="evidence" value="ECO:0007669"/>
    <property type="project" value="InterPro"/>
</dbReference>
<dbReference type="InterPro" id="IPR027417">
    <property type="entry name" value="P-loop_NTPase"/>
</dbReference>
<feature type="domain" description="Helicase ATP-binding" evidence="20">
    <location>
        <begin position="273"/>
        <end position="482"/>
    </location>
</feature>
<evidence type="ECO:0000313" key="22">
    <source>
        <dbReference type="EMBL" id="RKD25750.1"/>
    </source>
</evidence>
<dbReference type="Pfam" id="PF13307">
    <property type="entry name" value="Helicase_C_2"/>
    <property type="match status" value="1"/>
</dbReference>
<dbReference type="Pfam" id="PF00929">
    <property type="entry name" value="RNase_T"/>
    <property type="match status" value="1"/>
</dbReference>
<dbReference type="Pfam" id="PF06733">
    <property type="entry name" value="DEAD_2"/>
    <property type="match status" value="1"/>
</dbReference>
<dbReference type="PROSITE" id="PS51193">
    <property type="entry name" value="HELICASE_ATP_BIND_2"/>
    <property type="match status" value="1"/>
</dbReference>
<evidence type="ECO:0000256" key="7">
    <source>
        <dbReference type="ARBA" id="ARBA00022801"/>
    </source>
</evidence>
<dbReference type="CDD" id="cd06127">
    <property type="entry name" value="DEDDh"/>
    <property type="match status" value="1"/>
</dbReference>
<evidence type="ECO:0000256" key="6">
    <source>
        <dbReference type="ARBA" id="ARBA00022763"/>
    </source>
</evidence>
<evidence type="ECO:0000256" key="17">
    <source>
        <dbReference type="HAMAP-Rule" id="MF_02206"/>
    </source>
</evidence>
<dbReference type="InterPro" id="IPR014013">
    <property type="entry name" value="Helic_SF1/SF2_ATP-bd_DinG/Rad3"/>
</dbReference>
<organism evidence="22 23">
    <name type="scientific">Ammoniphilus oxalaticus</name>
    <dbReference type="NCBI Taxonomy" id="66863"/>
    <lineage>
        <taxon>Bacteria</taxon>
        <taxon>Bacillati</taxon>
        <taxon>Bacillota</taxon>
        <taxon>Bacilli</taxon>
        <taxon>Bacillales</taxon>
        <taxon>Paenibacillaceae</taxon>
        <taxon>Aneurinibacillus group</taxon>
        <taxon>Ammoniphilus</taxon>
    </lineage>
</organism>
<dbReference type="InterPro" id="IPR014001">
    <property type="entry name" value="Helicase_ATP-bd"/>
</dbReference>
<feature type="domain" description="Helicase ATP-binding" evidence="21">
    <location>
        <begin position="251"/>
        <end position="519"/>
    </location>
</feature>
<dbReference type="InterPro" id="IPR010614">
    <property type="entry name" value="RAD3-like_helicase_DEAD"/>
</dbReference>
<dbReference type="SMART" id="SM00491">
    <property type="entry name" value="HELICc2"/>
    <property type="match status" value="1"/>
</dbReference>
<evidence type="ECO:0000256" key="3">
    <source>
        <dbReference type="ARBA" id="ARBA00022722"/>
    </source>
</evidence>
<dbReference type="SUPFAM" id="SSF53098">
    <property type="entry name" value="Ribonuclease H-like"/>
    <property type="match status" value="1"/>
</dbReference>
<dbReference type="HAMAP" id="MF_02206">
    <property type="entry name" value="DinG_exonucl"/>
    <property type="match status" value="1"/>
</dbReference>
<feature type="binding site" evidence="17">
    <location>
        <begin position="286"/>
        <end position="293"/>
    </location>
    <ligand>
        <name>ATP</name>
        <dbReference type="ChEBI" id="CHEBI:30616"/>
    </ligand>
</feature>
<reference evidence="22 23" key="1">
    <citation type="submission" date="2016-08" db="EMBL/GenBank/DDBJ databases">
        <title>Novel Firmicute Genomes.</title>
        <authorList>
            <person name="Poppleton D.I."/>
            <person name="Gribaldo S."/>
        </authorList>
    </citation>
    <scope>NUCLEOTIDE SEQUENCE [LARGE SCALE GENOMIC DNA]</scope>
    <source>
        <strain evidence="22 23">RAOx-1</strain>
    </source>
</reference>
<dbReference type="GO" id="GO:0006281">
    <property type="term" value="P:DNA repair"/>
    <property type="evidence" value="ECO:0007669"/>
    <property type="project" value="UniProtKB-KW"/>
</dbReference>
<dbReference type="GO" id="GO:0046872">
    <property type="term" value="F:metal ion binding"/>
    <property type="evidence" value="ECO:0007669"/>
    <property type="project" value="UniProtKB-KW"/>
</dbReference>
<evidence type="ECO:0000256" key="12">
    <source>
        <dbReference type="ARBA" id="ARBA00023014"/>
    </source>
</evidence>
<dbReference type="GO" id="GO:0016887">
    <property type="term" value="F:ATP hydrolysis activity"/>
    <property type="evidence" value="ECO:0007669"/>
    <property type="project" value="RHEA"/>
</dbReference>
<evidence type="ECO:0000256" key="18">
    <source>
        <dbReference type="RuleBase" id="RU364106"/>
    </source>
</evidence>
<evidence type="ECO:0000259" key="21">
    <source>
        <dbReference type="PROSITE" id="PS51193"/>
    </source>
</evidence>
<dbReference type="EC" id="3.1.-.-" evidence="17 18"/>
<dbReference type="AlphaFoldDB" id="A0A419SN63"/>
<evidence type="ECO:0000256" key="14">
    <source>
        <dbReference type="ARBA" id="ARBA00023204"/>
    </source>
</evidence>
<dbReference type="FunFam" id="3.30.420.10:FF:000045">
    <property type="entry name" value="3'-5' exonuclease DinG"/>
    <property type="match status" value="1"/>
</dbReference>
<comment type="caution">
    <text evidence="22">The sequence shown here is derived from an EMBL/GenBank/DDBJ whole genome shotgun (WGS) entry which is preliminary data.</text>
</comment>
<dbReference type="NCBIfam" id="TIGR00573">
    <property type="entry name" value="dnaq"/>
    <property type="match status" value="1"/>
</dbReference>
<dbReference type="SMART" id="SM00488">
    <property type="entry name" value="DEXDc2"/>
    <property type="match status" value="1"/>
</dbReference>
<accession>A0A419SN63</accession>
<gene>
    <name evidence="17 18" type="primary">dinG</name>
    <name evidence="22" type="ORF">BEP19_02065</name>
</gene>
<protein>
    <recommendedName>
        <fullName evidence="17 18">3'-5' exonuclease DinG</fullName>
        <ecNumber evidence="17 18">3.1.-.-</ecNumber>
    </recommendedName>
</protein>
<evidence type="ECO:0000256" key="13">
    <source>
        <dbReference type="ARBA" id="ARBA00023125"/>
    </source>
</evidence>
<dbReference type="InterPro" id="IPR013520">
    <property type="entry name" value="Ribonucl_H"/>
</dbReference>
<evidence type="ECO:0000256" key="11">
    <source>
        <dbReference type="ARBA" id="ARBA00023004"/>
    </source>
</evidence>
<dbReference type="PROSITE" id="PS51192">
    <property type="entry name" value="HELICASE_ATP_BIND_1"/>
    <property type="match status" value="1"/>
</dbReference>
<keyword evidence="15" id="KW-0413">Isomerase</keyword>
<keyword evidence="12" id="KW-0411">Iron-sulfur</keyword>
<evidence type="ECO:0000256" key="10">
    <source>
        <dbReference type="ARBA" id="ARBA00022840"/>
    </source>
</evidence>
<comment type="cofactor">
    <cofactor evidence="1">
        <name>[4Fe-4S] cluster</name>
        <dbReference type="ChEBI" id="CHEBI:49883"/>
    </cofactor>
</comment>
<dbReference type="InterPro" id="IPR036397">
    <property type="entry name" value="RNaseH_sf"/>
</dbReference>
<comment type="catalytic activity">
    <reaction evidence="16">
        <text>ATP + H2O = ADP + phosphate + H(+)</text>
        <dbReference type="Rhea" id="RHEA:13065"/>
        <dbReference type="ChEBI" id="CHEBI:15377"/>
        <dbReference type="ChEBI" id="CHEBI:15378"/>
        <dbReference type="ChEBI" id="CHEBI:30616"/>
        <dbReference type="ChEBI" id="CHEBI:43474"/>
        <dbReference type="ChEBI" id="CHEBI:456216"/>
        <dbReference type="EC" id="5.6.2.3"/>
    </reaction>
</comment>
<dbReference type="GO" id="GO:0005524">
    <property type="term" value="F:ATP binding"/>
    <property type="evidence" value="ECO:0007669"/>
    <property type="project" value="UniProtKB-UniRule"/>
</dbReference>
<feature type="coiled-coil region" evidence="19">
    <location>
        <begin position="606"/>
        <end position="640"/>
    </location>
</feature>
<keyword evidence="4" id="KW-0479">Metal-binding</keyword>
<keyword evidence="14" id="KW-0234">DNA repair</keyword>
<dbReference type="InterPro" id="IPR045028">
    <property type="entry name" value="DinG/Rad3-like"/>
</dbReference>
<evidence type="ECO:0000259" key="20">
    <source>
        <dbReference type="PROSITE" id="PS51192"/>
    </source>
</evidence>
<evidence type="ECO:0000256" key="4">
    <source>
        <dbReference type="ARBA" id="ARBA00022723"/>
    </source>
</evidence>
<keyword evidence="8 22" id="KW-0347">Helicase</keyword>
<dbReference type="SMART" id="SM00487">
    <property type="entry name" value="DEXDc"/>
    <property type="match status" value="1"/>
</dbReference>
<keyword evidence="19" id="KW-0175">Coiled coil</keyword>
<dbReference type="InterPro" id="IPR006555">
    <property type="entry name" value="ATP-dep_Helicase_C"/>
</dbReference>
<dbReference type="Gene3D" id="3.40.50.300">
    <property type="entry name" value="P-loop containing nucleotide triphosphate hydrolases"/>
    <property type="match status" value="2"/>
</dbReference>
<dbReference type="InterPro" id="IPR006054">
    <property type="entry name" value="DnaQ"/>
</dbReference>
<keyword evidence="13" id="KW-0238">DNA-binding</keyword>
<dbReference type="PANTHER" id="PTHR11472">
    <property type="entry name" value="DNA REPAIR DEAD HELICASE RAD3/XP-D SUBFAMILY MEMBER"/>
    <property type="match status" value="1"/>
</dbReference>
<name>A0A419SN63_9BACL</name>
<evidence type="ECO:0000256" key="16">
    <source>
        <dbReference type="ARBA" id="ARBA00048954"/>
    </source>
</evidence>
<dbReference type="Gene3D" id="3.30.420.10">
    <property type="entry name" value="Ribonuclease H-like superfamily/Ribonuclease H"/>
    <property type="match status" value="1"/>
</dbReference>
<feature type="short sequence motif" description="DEAH box" evidence="17">
    <location>
        <begin position="466"/>
        <end position="469"/>
    </location>
</feature>
<dbReference type="GO" id="GO:0003887">
    <property type="term" value="F:DNA-directed DNA polymerase activity"/>
    <property type="evidence" value="ECO:0007669"/>
    <property type="project" value="InterPro"/>
</dbReference>
<evidence type="ECO:0000256" key="19">
    <source>
        <dbReference type="SAM" id="Coils"/>
    </source>
</evidence>
<comment type="function">
    <text evidence="17 18">3'-5' exonuclease.</text>
</comment>
<sequence length="940" mass="106605">MNKFLVVDFETTGNKPKDGDQIIQIGAVLIEQGEIVSQLSTLVNPGIPIPPFIQQLTKINDAMVQDAPPIDEAIAKMLPLLDGAAFVAHNVHFDLGFLQAALSDAGYLPFTGPILDTVELSRLLLPGQTGYKLSELSSDLDVEHEAPHQADSDAQATADIFLTLIEKLNALPLLVIQRLIDLTKNFSSNISLLIESIEQQRLLRPQLGDDDEQLEMFRQIALQRKDEAGHAVIDVEAIPAFPTFVSELYEQMAEHMTDFELRPAQREMMQQIYDAFSDGRHLLVEAGTGTGKSLAYLTPALYWAAQESDEKVVISTHTIQLQEQLYAKDLPLLAKLLDFPFTAAIFKGRNNYLCLRKFEMSLSDSFDNYDVQLSKGQILTWLTETQTGDVEEINLPSGGQLYWRQVQSDANSCLHNQCPWFSRCFYYSARRKAAEADVVITNHSLLFTDLQAEQRILPPYRYAIIDEAHQFEEVASNHLGLSFNSLQMDALLNELTVDRGSGLLDRITQECVSLPIWKEIGSEVETSLQMTVELKEYAKDLFNQLYNWGRRAGKESPEQGRLVKRYQPGEWRGRKQVTQSITYAQDWIRLLKTSLEKVYVGLFDDVEAAKQQLKSLAVDLAGQIKELEKWNEALQRLLIEPEEGHVYWMELDTRSTRRGVFLRMTPIEIAPQLREQFFKQKESVALTSATLSVNQSFDYTMKRLGLETEAVESIHHGSPFDFEKQTMLCVPNDIPALTRNEESAFIKELTRSLGDLAQVTAGRMMVLFTSYQMLRQVYEPLKQQLSGAGFTVLGHGIDSNSRTKLTKQFIETPNCILLGASSFWEGVDIPGEALSCLAIVRLPFWPPNHPVVEARNEQIKARNGNPFMELSVPQAVIRFKQGFGRLVRTQRDKGIVIVYDKRIVESRYGRFFIRSLPQTPLVNRPMNELLPMIEQWFDEQ</sequence>
<dbReference type="EMBL" id="MCHY01000006">
    <property type="protein sequence ID" value="RKD25750.1"/>
    <property type="molecule type" value="Genomic_DNA"/>
</dbReference>
<dbReference type="NCBIfam" id="NF005981">
    <property type="entry name" value="PRK08074.1"/>
    <property type="match status" value="1"/>
</dbReference>
<dbReference type="Pfam" id="PF00270">
    <property type="entry name" value="DEAD"/>
    <property type="match status" value="1"/>
</dbReference>
<dbReference type="RefSeq" id="WP_170145237.1">
    <property type="nucleotide sequence ID" value="NZ_MCHY01000006.1"/>
</dbReference>
<keyword evidence="10 17" id="KW-0067">ATP-binding</keyword>
<dbReference type="SUPFAM" id="SSF52540">
    <property type="entry name" value="P-loop containing nucleoside triphosphate hydrolases"/>
    <property type="match status" value="2"/>
</dbReference>
<evidence type="ECO:0000256" key="1">
    <source>
        <dbReference type="ARBA" id="ARBA00001966"/>
    </source>
</evidence>
<dbReference type="PANTHER" id="PTHR11472:SF34">
    <property type="entry name" value="REGULATOR OF TELOMERE ELONGATION HELICASE 1"/>
    <property type="match status" value="1"/>
</dbReference>
<dbReference type="Proteomes" id="UP000284219">
    <property type="component" value="Unassembled WGS sequence"/>
</dbReference>
<evidence type="ECO:0000256" key="5">
    <source>
        <dbReference type="ARBA" id="ARBA00022741"/>
    </source>
</evidence>
<evidence type="ECO:0000256" key="2">
    <source>
        <dbReference type="ARBA" id="ARBA00022485"/>
    </source>
</evidence>
<dbReference type="GO" id="GO:0043139">
    <property type="term" value="F:5'-3' DNA helicase activity"/>
    <property type="evidence" value="ECO:0007669"/>
    <property type="project" value="UniProtKB-EC"/>
</dbReference>
<dbReference type="GO" id="GO:0051539">
    <property type="term" value="F:4 iron, 4 sulfur cluster binding"/>
    <property type="evidence" value="ECO:0007669"/>
    <property type="project" value="UniProtKB-KW"/>
</dbReference>
<dbReference type="SMART" id="SM00479">
    <property type="entry name" value="EXOIII"/>
    <property type="match status" value="1"/>
</dbReference>
<dbReference type="InterPro" id="IPR006554">
    <property type="entry name" value="Helicase-like_DEXD_c2"/>
</dbReference>
<dbReference type="InterPro" id="IPR012337">
    <property type="entry name" value="RNaseH-like_sf"/>
</dbReference>
<dbReference type="InterPro" id="IPR011545">
    <property type="entry name" value="DEAD/DEAH_box_helicase_dom"/>
</dbReference>
<keyword evidence="5 17" id="KW-0547">Nucleotide-binding</keyword>